<keyword evidence="3 7" id="KW-0560">Oxidoreductase</keyword>
<dbReference type="InterPro" id="IPR015590">
    <property type="entry name" value="Aldehyde_DH_dom"/>
</dbReference>
<evidence type="ECO:0000256" key="1">
    <source>
        <dbReference type="ARBA" id="ARBA00009986"/>
    </source>
</evidence>
<keyword evidence="10" id="KW-1185">Reference proteome</keyword>
<dbReference type="GO" id="GO:0016491">
    <property type="term" value="F:oxidoreductase activity"/>
    <property type="evidence" value="ECO:0007669"/>
    <property type="project" value="UniProtKB-KW"/>
</dbReference>
<dbReference type="FunFam" id="3.40.605.10:FF:000050">
    <property type="entry name" value="Aldehyde dehydrogenase, mitochondrial"/>
    <property type="match status" value="1"/>
</dbReference>
<evidence type="ECO:0000259" key="8">
    <source>
        <dbReference type="Pfam" id="PF00171"/>
    </source>
</evidence>
<proteinExistence type="inferred from homology"/>
<evidence type="ECO:0000256" key="7">
    <source>
        <dbReference type="RuleBase" id="RU003345"/>
    </source>
</evidence>
<feature type="domain" description="Aldehyde dehydrogenase" evidence="8">
    <location>
        <begin position="23"/>
        <end position="410"/>
    </location>
</feature>
<evidence type="ECO:0000256" key="4">
    <source>
        <dbReference type="ARBA" id="ARBA00053286"/>
    </source>
</evidence>
<dbReference type="Gene3D" id="3.40.605.10">
    <property type="entry name" value="Aldehyde Dehydrogenase, Chain A, domain 1"/>
    <property type="match status" value="2"/>
</dbReference>
<dbReference type="FunFam" id="3.40.309.10:FF:000001">
    <property type="entry name" value="Mitochondrial aldehyde dehydrogenase 2"/>
    <property type="match status" value="1"/>
</dbReference>
<dbReference type="EMBL" id="JACVVK020000267">
    <property type="protein sequence ID" value="KAK7481086.1"/>
    <property type="molecule type" value="Genomic_DNA"/>
</dbReference>
<dbReference type="AlphaFoldDB" id="A0ABD0K185"/>
<feature type="active site" evidence="6">
    <location>
        <position position="246"/>
    </location>
</feature>
<dbReference type="SUPFAM" id="SSF53720">
    <property type="entry name" value="ALDH-like"/>
    <property type="match status" value="1"/>
</dbReference>
<evidence type="ECO:0000256" key="5">
    <source>
        <dbReference type="ARBA" id="ARBA00068070"/>
    </source>
</evidence>
<comment type="similarity">
    <text evidence="1 7">Belongs to the aldehyde dehydrogenase family.</text>
</comment>
<dbReference type="GO" id="GO:0005212">
    <property type="term" value="F:structural constituent of eye lens"/>
    <property type="evidence" value="ECO:0007669"/>
    <property type="project" value="UniProtKB-KW"/>
</dbReference>
<dbReference type="PANTHER" id="PTHR11699">
    <property type="entry name" value="ALDEHYDE DEHYDROGENASE-RELATED"/>
    <property type="match status" value="1"/>
</dbReference>
<comment type="function">
    <text evidence="4">Omega-crystallins are structural components of squids and octopi eye lens. Contains relatively little if any DHAL activity.</text>
</comment>
<organism evidence="9 10">
    <name type="scientific">Batillaria attramentaria</name>
    <dbReference type="NCBI Taxonomy" id="370345"/>
    <lineage>
        <taxon>Eukaryota</taxon>
        <taxon>Metazoa</taxon>
        <taxon>Spiralia</taxon>
        <taxon>Lophotrochozoa</taxon>
        <taxon>Mollusca</taxon>
        <taxon>Gastropoda</taxon>
        <taxon>Caenogastropoda</taxon>
        <taxon>Sorbeoconcha</taxon>
        <taxon>Cerithioidea</taxon>
        <taxon>Batillariidae</taxon>
        <taxon>Batillaria</taxon>
    </lineage>
</organism>
<dbReference type="FunFam" id="3.40.605.10:FF:000026">
    <property type="entry name" value="Aldehyde dehydrogenase, putative"/>
    <property type="match status" value="1"/>
</dbReference>
<dbReference type="InterPro" id="IPR029510">
    <property type="entry name" value="Ald_DH_CS_GLU"/>
</dbReference>
<evidence type="ECO:0000313" key="9">
    <source>
        <dbReference type="EMBL" id="KAK7481086.1"/>
    </source>
</evidence>
<dbReference type="Pfam" id="PF00171">
    <property type="entry name" value="Aldedh"/>
    <property type="match status" value="1"/>
</dbReference>
<dbReference type="InterPro" id="IPR016163">
    <property type="entry name" value="Ald_DH_C"/>
</dbReference>
<evidence type="ECO:0000313" key="10">
    <source>
        <dbReference type="Proteomes" id="UP001519460"/>
    </source>
</evidence>
<keyword evidence="2" id="KW-0273">Eye lens protein</keyword>
<dbReference type="InterPro" id="IPR016162">
    <property type="entry name" value="Ald_DH_N"/>
</dbReference>
<protein>
    <recommendedName>
        <fullName evidence="5">Omega-crystallin</fullName>
    </recommendedName>
</protein>
<sequence>MGLPEPIRNPEVKFTQLFVNNKFVNSASGKTFPTINPCTGDKIVDVQEADKADVDKAVEIAQEAFKLGSPWRRMDASRRGQLLYKLADLMEQNIAYLASLETLDNGKPYQSALVMRYYAGWADKIQGKTIPIDGDYMCYTRHEPVGVCGSIIPWNYPVAMFTWKLAPALAAGNVVIIKPAEQTPLTCHLHCLSYQRGWLPRYGPTAGAALTANKGVDKVAFTGSTEVGVVIMKASAKSNLKRTTLELGGKSPAIFLDDVDVESAAAWAQEACMTNMGQCCVAGTRTFVHAKIYDQFVKKSAELAQKRTVGDPWEPGTINGPQIDEEQFNKILEMIEKGKAEGARVEAGGGRFGDKGYFIQPTVFSAVTDNMSIAQEEIFGPVQQLMKFTDLDEAIERANDTYYGLAGTVWINCYNAVTPQAPFGGFKMSGMGRELGEYGLQQYVEVKNVVIKIKQKKLVSSHM</sequence>
<dbReference type="Gene3D" id="3.40.309.10">
    <property type="entry name" value="Aldehyde Dehydrogenase, Chain A, domain 2"/>
    <property type="match status" value="2"/>
</dbReference>
<dbReference type="InterPro" id="IPR016161">
    <property type="entry name" value="Ald_DH/histidinol_DH"/>
</dbReference>
<evidence type="ECO:0000256" key="6">
    <source>
        <dbReference type="PROSITE-ProRule" id="PRU10007"/>
    </source>
</evidence>
<accession>A0ABD0K185</accession>
<name>A0ABD0K185_9CAEN</name>
<dbReference type="PROSITE" id="PS00687">
    <property type="entry name" value="ALDEHYDE_DEHYDR_GLU"/>
    <property type="match status" value="1"/>
</dbReference>
<evidence type="ECO:0000256" key="2">
    <source>
        <dbReference type="ARBA" id="ARBA00022613"/>
    </source>
</evidence>
<comment type="caution">
    <text evidence="9">The sequence shown here is derived from an EMBL/GenBank/DDBJ whole genome shotgun (WGS) entry which is preliminary data.</text>
</comment>
<dbReference type="Proteomes" id="UP001519460">
    <property type="component" value="Unassembled WGS sequence"/>
</dbReference>
<evidence type="ECO:0000256" key="3">
    <source>
        <dbReference type="ARBA" id="ARBA00023002"/>
    </source>
</evidence>
<reference evidence="9 10" key="1">
    <citation type="journal article" date="2023" name="Sci. Data">
        <title>Genome assembly of the Korean intertidal mud-creeper Batillaria attramentaria.</title>
        <authorList>
            <person name="Patra A.K."/>
            <person name="Ho P.T."/>
            <person name="Jun S."/>
            <person name="Lee S.J."/>
            <person name="Kim Y."/>
            <person name="Won Y.J."/>
        </authorList>
    </citation>
    <scope>NUCLEOTIDE SEQUENCE [LARGE SCALE GENOMIC DNA]</scope>
    <source>
        <strain evidence="9">Wonlab-2016</strain>
    </source>
</reference>
<gene>
    <name evidence="9" type="ORF">BaRGS_00027626</name>
</gene>